<comment type="caution">
    <text evidence="2">The sequence shown here is derived from an EMBL/GenBank/DDBJ whole genome shotgun (WGS) entry which is preliminary data.</text>
</comment>
<keyword evidence="3" id="KW-1185">Reference proteome</keyword>
<evidence type="ECO:0000256" key="1">
    <source>
        <dbReference type="SAM" id="MobiDB-lite"/>
    </source>
</evidence>
<feature type="compositionally biased region" description="Acidic residues" evidence="1">
    <location>
        <begin position="22"/>
        <end position="32"/>
    </location>
</feature>
<dbReference type="AlphaFoldDB" id="A0AAV6VAW2"/>
<reference evidence="2 3" key="1">
    <citation type="journal article" date="2022" name="Nat. Ecol. Evol.">
        <title>A masculinizing supergene underlies an exaggerated male reproductive morph in a spider.</title>
        <authorList>
            <person name="Hendrickx F."/>
            <person name="De Corte Z."/>
            <person name="Sonet G."/>
            <person name="Van Belleghem S.M."/>
            <person name="Kostlbacher S."/>
            <person name="Vangestel C."/>
        </authorList>
    </citation>
    <scope>NUCLEOTIDE SEQUENCE [LARGE SCALE GENOMIC DNA]</scope>
    <source>
        <strain evidence="2">W744_W776</strain>
    </source>
</reference>
<feature type="region of interest" description="Disordered" evidence="1">
    <location>
        <begin position="14"/>
        <end position="35"/>
    </location>
</feature>
<protein>
    <submittedName>
        <fullName evidence="2">Uncharacterized protein</fullName>
    </submittedName>
</protein>
<accession>A0AAV6VAW2</accession>
<proteinExistence type="predicted"/>
<name>A0AAV6VAW2_9ARAC</name>
<evidence type="ECO:0000313" key="2">
    <source>
        <dbReference type="EMBL" id="KAG8193208.1"/>
    </source>
</evidence>
<organism evidence="2 3">
    <name type="scientific">Oedothorax gibbosus</name>
    <dbReference type="NCBI Taxonomy" id="931172"/>
    <lineage>
        <taxon>Eukaryota</taxon>
        <taxon>Metazoa</taxon>
        <taxon>Ecdysozoa</taxon>
        <taxon>Arthropoda</taxon>
        <taxon>Chelicerata</taxon>
        <taxon>Arachnida</taxon>
        <taxon>Araneae</taxon>
        <taxon>Araneomorphae</taxon>
        <taxon>Entelegynae</taxon>
        <taxon>Araneoidea</taxon>
        <taxon>Linyphiidae</taxon>
        <taxon>Erigoninae</taxon>
        <taxon>Oedothorax</taxon>
    </lineage>
</organism>
<dbReference type="Proteomes" id="UP000827092">
    <property type="component" value="Unassembled WGS sequence"/>
</dbReference>
<gene>
    <name evidence="2" type="ORF">JTE90_005556</name>
</gene>
<evidence type="ECO:0000313" key="3">
    <source>
        <dbReference type="Proteomes" id="UP000827092"/>
    </source>
</evidence>
<sequence>MVLDSIIRNCFRRSGLEKTPQEGDESDDDDDNLPLPKWLENHIVNTFSESEIEHLECCDDDVATSGEISEEVIVTSIREQSNSIIVDPSSDIEAPL</sequence>
<dbReference type="EMBL" id="JAFNEN010000127">
    <property type="protein sequence ID" value="KAG8193208.1"/>
    <property type="molecule type" value="Genomic_DNA"/>
</dbReference>